<dbReference type="SUPFAM" id="SSF50044">
    <property type="entry name" value="SH3-domain"/>
    <property type="match status" value="1"/>
</dbReference>
<evidence type="ECO:0000259" key="11">
    <source>
        <dbReference type="PROSITE" id="PS50002"/>
    </source>
</evidence>
<evidence type="ECO:0000313" key="12">
    <source>
        <dbReference type="EMBL" id="EIE75496.1"/>
    </source>
</evidence>
<evidence type="ECO:0000256" key="6">
    <source>
        <dbReference type="ARBA" id="ARBA00022989"/>
    </source>
</evidence>
<reference evidence="12 13" key="1">
    <citation type="journal article" date="2009" name="PLoS Genet.">
        <title>Genomic analysis of the basal lineage fungus Rhizopus oryzae reveals a whole-genome duplication.</title>
        <authorList>
            <person name="Ma L.-J."/>
            <person name="Ibrahim A.S."/>
            <person name="Skory C."/>
            <person name="Grabherr M.G."/>
            <person name="Burger G."/>
            <person name="Butler M."/>
            <person name="Elias M."/>
            <person name="Idnurm A."/>
            <person name="Lang B.F."/>
            <person name="Sone T."/>
            <person name="Abe A."/>
            <person name="Calvo S.E."/>
            <person name="Corrochano L.M."/>
            <person name="Engels R."/>
            <person name="Fu J."/>
            <person name="Hansberg W."/>
            <person name="Kim J.-M."/>
            <person name="Kodira C.D."/>
            <person name="Koehrsen M.J."/>
            <person name="Liu B."/>
            <person name="Miranda-Saavedra D."/>
            <person name="O'Leary S."/>
            <person name="Ortiz-Castellanos L."/>
            <person name="Poulter R."/>
            <person name="Rodriguez-Romero J."/>
            <person name="Ruiz-Herrera J."/>
            <person name="Shen Y.-Q."/>
            <person name="Zeng Q."/>
            <person name="Galagan J."/>
            <person name="Birren B.W."/>
            <person name="Cuomo C.A."/>
            <person name="Wickes B.L."/>
        </authorList>
    </citation>
    <scope>NUCLEOTIDE SEQUENCE [LARGE SCALE GENOMIC DNA]</scope>
    <source>
        <strain evidence="13">RA 99-880 / ATCC MYA-4621 / FGSC 9543 / NRRL 43880</strain>
    </source>
</reference>
<dbReference type="EMBL" id="CH476732">
    <property type="protein sequence ID" value="EIE75496.1"/>
    <property type="molecule type" value="Genomic_DNA"/>
</dbReference>
<keyword evidence="8 10" id="KW-0472">Membrane</keyword>
<proteinExistence type="inferred from homology"/>
<organism evidence="12 13">
    <name type="scientific">Rhizopus delemar (strain RA 99-880 / ATCC MYA-4621 / FGSC 9543 / NRRL 43880)</name>
    <name type="common">Mucormycosis agent</name>
    <name type="synonym">Rhizopus arrhizus var. delemar</name>
    <dbReference type="NCBI Taxonomy" id="246409"/>
    <lineage>
        <taxon>Eukaryota</taxon>
        <taxon>Fungi</taxon>
        <taxon>Fungi incertae sedis</taxon>
        <taxon>Mucoromycota</taxon>
        <taxon>Mucoromycotina</taxon>
        <taxon>Mucoromycetes</taxon>
        <taxon>Mucorales</taxon>
        <taxon>Mucorineae</taxon>
        <taxon>Rhizopodaceae</taxon>
        <taxon>Rhizopus</taxon>
    </lineage>
</organism>
<dbReference type="RefSeq" id="XP_067510892.1">
    <property type="nucleotide sequence ID" value="XM_067654791.1"/>
</dbReference>
<evidence type="ECO:0000256" key="9">
    <source>
        <dbReference type="PROSITE-ProRule" id="PRU00192"/>
    </source>
</evidence>
<dbReference type="STRING" id="246409.I1BH16"/>
<dbReference type="PROSITE" id="PS50002">
    <property type="entry name" value="SH3"/>
    <property type="match status" value="1"/>
</dbReference>
<keyword evidence="6 10" id="KW-1133">Transmembrane helix</keyword>
<sequence length="141" mass="16079">MVMILSGSVEHYRITYTNRSNIPKGPTNTYVVGYIVLVIVQYLWILIFGSSKSTFFGRLGQTDENSLMMENYSGKMMPAHIIFEQETTDKNQADPEDPNELSFEKGEILEVADKKGNWWQARKHDGTTGIIPSNYFIFASQ</sequence>
<dbReference type="GeneID" id="93607172"/>
<feature type="transmembrane region" description="Helical" evidence="10">
    <location>
        <begin position="30"/>
        <end position="49"/>
    </location>
</feature>
<comment type="subcellular location">
    <subcellularLocation>
        <location evidence="1">Cell membrane</location>
        <topology evidence="1">Multi-pass membrane protein</topology>
    </subcellularLocation>
</comment>
<accession>I1BH16</accession>
<gene>
    <name evidence="12" type="ORF">RO3G_00200</name>
</gene>
<protein>
    <recommendedName>
        <fullName evidence="11">SH3 domain-containing protein</fullName>
    </recommendedName>
</protein>
<dbReference type="Gene3D" id="2.30.30.40">
    <property type="entry name" value="SH3 Domains"/>
    <property type="match status" value="1"/>
</dbReference>
<evidence type="ECO:0000256" key="10">
    <source>
        <dbReference type="SAM" id="Phobius"/>
    </source>
</evidence>
<evidence type="ECO:0000256" key="3">
    <source>
        <dbReference type="ARBA" id="ARBA00022443"/>
    </source>
</evidence>
<evidence type="ECO:0000256" key="1">
    <source>
        <dbReference type="ARBA" id="ARBA00004651"/>
    </source>
</evidence>
<dbReference type="SMART" id="SM00326">
    <property type="entry name" value="SH3"/>
    <property type="match status" value="1"/>
</dbReference>
<dbReference type="InParanoid" id="I1BH16"/>
<dbReference type="GO" id="GO:0005886">
    <property type="term" value="C:plasma membrane"/>
    <property type="evidence" value="ECO:0007669"/>
    <property type="project" value="UniProtKB-SubCell"/>
</dbReference>
<comment type="similarity">
    <text evidence="2">Belongs to the SHO1 family.</text>
</comment>
<evidence type="ECO:0000256" key="4">
    <source>
        <dbReference type="ARBA" id="ARBA00022475"/>
    </source>
</evidence>
<dbReference type="OrthoDB" id="5983572at2759"/>
<evidence type="ECO:0000256" key="8">
    <source>
        <dbReference type="ARBA" id="ARBA00023136"/>
    </source>
</evidence>
<dbReference type="InterPro" id="IPR036028">
    <property type="entry name" value="SH3-like_dom_sf"/>
</dbReference>
<dbReference type="PRINTS" id="PR00452">
    <property type="entry name" value="SH3DOMAIN"/>
</dbReference>
<dbReference type="Proteomes" id="UP000009138">
    <property type="component" value="Unassembled WGS sequence"/>
</dbReference>
<dbReference type="CDD" id="cd11855">
    <property type="entry name" value="SH3_Sho1p"/>
    <property type="match status" value="1"/>
</dbReference>
<name>I1BH16_RHIO9</name>
<evidence type="ECO:0000313" key="13">
    <source>
        <dbReference type="Proteomes" id="UP000009138"/>
    </source>
</evidence>
<evidence type="ECO:0000256" key="7">
    <source>
        <dbReference type="ARBA" id="ARBA00023016"/>
    </source>
</evidence>
<dbReference type="AlphaFoldDB" id="I1BH16"/>
<keyword evidence="4" id="KW-1003">Cell membrane</keyword>
<evidence type="ECO:0000256" key="5">
    <source>
        <dbReference type="ARBA" id="ARBA00022692"/>
    </source>
</evidence>
<dbReference type="InterPro" id="IPR035522">
    <property type="entry name" value="Sho1_SH3"/>
</dbReference>
<keyword evidence="7" id="KW-0346">Stress response</keyword>
<feature type="domain" description="SH3" evidence="11">
    <location>
        <begin position="74"/>
        <end position="141"/>
    </location>
</feature>
<dbReference type="Pfam" id="PF00018">
    <property type="entry name" value="SH3_1"/>
    <property type="match status" value="1"/>
</dbReference>
<keyword evidence="13" id="KW-1185">Reference proteome</keyword>
<dbReference type="VEuPathDB" id="FungiDB:RO3G_00200"/>
<evidence type="ECO:0000256" key="2">
    <source>
        <dbReference type="ARBA" id="ARBA00009739"/>
    </source>
</evidence>
<dbReference type="InterPro" id="IPR001452">
    <property type="entry name" value="SH3_domain"/>
</dbReference>
<keyword evidence="5 10" id="KW-0812">Transmembrane</keyword>
<keyword evidence="3 9" id="KW-0728">SH3 domain</keyword>